<gene>
    <name evidence="2" type="ORF">FA046_11455</name>
</gene>
<organism evidence="2 3">
    <name type="scientific">Pedobacter cryophilus</name>
    <dbReference type="NCBI Taxonomy" id="2571271"/>
    <lineage>
        <taxon>Bacteria</taxon>
        <taxon>Pseudomonadati</taxon>
        <taxon>Bacteroidota</taxon>
        <taxon>Sphingobacteriia</taxon>
        <taxon>Sphingobacteriales</taxon>
        <taxon>Sphingobacteriaceae</taxon>
        <taxon>Pedobacter</taxon>
    </lineage>
</organism>
<evidence type="ECO:0000313" key="3">
    <source>
        <dbReference type="Proteomes" id="UP000308181"/>
    </source>
</evidence>
<feature type="chain" id="PRO_5020512378" description="Outer membrane protein beta-barrel domain-containing protein" evidence="1">
    <location>
        <begin position="21"/>
        <end position="186"/>
    </location>
</feature>
<reference evidence="2 3" key="1">
    <citation type="submission" date="2019-04" db="EMBL/GenBank/DDBJ databases">
        <title>Pedobacter sp. AR-3-17 sp. nov., isolated from Arctic soil.</title>
        <authorList>
            <person name="Dahal R.H."/>
            <person name="Kim D.-U."/>
        </authorList>
    </citation>
    <scope>NUCLEOTIDE SEQUENCE [LARGE SCALE GENOMIC DNA]</scope>
    <source>
        <strain evidence="2 3">AR-3-17</strain>
    </source>
</reference>
<dbReference type="RefSeq" id="WP_136826665.1">
    <property type="nucleotide sequence ID" value="NZ_SWBP01000004.1"/>
</dbReference>
<keyword evidence="3" id="KW-1185">Reference proteome</keyword>
<evidence type="ECO:0000256" key="1">
    <source>
        <dbReference type="SAM" id="SignalP"/>
    </source>
</evidence>
<dbReference type="EMBL" id="SWBP01000004">
    <property type="protein sequence ID" value="TKB96699.1"/>
    <property type="molecule type" value="Genomic_DNA"/>
</dbReference>
<dbReference type="AlphaFoldDB" id="A0A4U1BV82"/>
<name>A0A4U1BV82_9SPHI</name>
<dbReference type="OrthoDB" id="756289at2"/>
<keyword evidence="1" id="KW-0732">Signal</keyword>
<evidence type="ECO:0008006" key="4">
    <source>
        <dbReference type="Google" id="ProtNLM"/>
    </source>
</evidence>
<accession>A0A4U1BV82</accession>
<sequence>MKSLISTIYLLIACSLISYAQENQKTPTKLRFFNRTELSYTFGINEPFLGDKPNALHVKSVFGFTLPKVGFGLGLENASFKSTNTNGGANFNTIAFTGNIHFLAKPIEEDGINFFIKGGAGYAPRIFRGYDKGFTYEAATGLIITTKKGSRYFLQGIYHYQEVNDFILSNGKLQIKSVGAGVGTWF</sequence>
<comment type="caution">
    <text evidence="2">The sequence shown here is derived from an EMBL/GenBank/DDBJ whole genome shotgun (WGS) entry which is preliminary data.</text>
</comment>
<proteinExistence type="predicted"/>
<protein>
    <recommendedName>
        <fullName evidence="4">Outer membrane protein beta-barrel domain-containing protein</fullName>
    </recommendedName>
</protein>
<evidence type="ECO:0000313" key="2">
    <source>
        <dbReference type="EMBL" id="TKB96699.1"/>
    </source>
</evidence>
<feature type="signal peptide" evidence="1">
    <location>
        <begin position="1"/>
        <end position="20"/>
    </location>
</feature>
<dbReference type="Proteomes" id="UP000308181">
    <property type="component" value="Unassembled WGS sequence"/>
</dbReference>